<name>A0A1Y2P4P7_CAMJU</name>
<dbReference type="EMBL" id="NAAF01000018">
    <property type="protein sequence ID" value="OSY75804.1"/>
    <property type="molecule type" value="Genomic_DNA"/>
</dbReference>
<keyword evidence="1" id="KW-0472">Membrane</keyword>
<keyword evidence="1" id="KW-1133">Transmembrane helix</keyword>
<dbReference type="EMBL" id="PRCE01000007">
    <property type="protein sequence ID" value="RTJ98756.1"/>
    <property type="molecule type" value="Genomic_DNA"/>
</dbReference>
<evidence type="ECO:0000313" key="4">
    <source>
        <dbReference type="EMBL" id="RTJ79481.1"/>
    </source>
</evidence>
<protein>
    <submittedName>
        <fullName evidence="2">DUF4492 domain-containing protein</fullName>
    </submittedName>
</protein>
<proteinExistence type="predicted"/>
<evidence type="ECO:0000313" key="9">
    <source>
        <dbReference type="Proteomes" id="UP000421425"/>
    </source>
</evidence>
<dbReference type="Proteomes" id="UP000288507">
    <property type="component" value="Unassembled WGS sequence"/>
</dbReference>
<organism evidence="2 9">
    <name type="scientific">Campylobacter jejuni</name>
    <dbReference type="NCBI Taxonomy" id="197"/>
    <lineage>
        <taxon>Bacteria</taxon>
        <taxon>Pseudomonadati</taxon>
        <taxon>Campylobacterota</taxon>
        <taxon>Epsilonproteobacteria</taxon>
        <taxon>Campylobacterales</taxon>
        <taxon>Campylobacteraceae</taxon>
        <taxon>Campylobacter</taxon>
    </lineage>
</organism>
<dbReference type="AlphaFoldDB" id="A0A1Y2P4P7"/>
<dbReference type="InterPro" id="IPR027853">
    <property type="entry name" value="DUF4492"/>
</dbReference>
<evidence type="ECO:0000313" key="3">
    <source>
        <dbReference type="EMBL" id="OSY75804.1"/>
    </source>
</evidence>
<evidence type="ECO:0000313" key="8">
    <source>
        <dbReference type="Proteomes" id="UP000288507"/>
    </source>
</evidence>
<reference evidence="3 6" key="1">
    <citation type="submission" date="2017-03" db="EMBL/GenBank/DDBJ databases">
        <title>Characterization of Campylobacter jejuni water isolates.</title>
        <authorList>
            <person name="Nilsson A."/>
            <person name="Skarp A."/>
            <person name="Johansson C."/>
            <person name="Kaden R."/>
            <person name="Engstrand L."/>
            <person name="Rautelin H."/>
        </authorList>
    </citation>
    <scope>NUCLEOTIDE SEQUENCE [LARGE SCALE GENOMIC DNA]</scope>
    <source>
        <strain evidence="3 6">VA12</strain>
    </source>
</reference>
<gene>
    <name evidence="3" type="ORF">B5Y32_07730</name>
    <name evidence="5" type="ORF">C3H48_02275</name>
    <name evidence="4" type="ORF">C3H57_04950</name>
    <name evidence="2" type="ORF">F8Y55_05980</name>
</gene>
<comment type="caution">
    <text evidence="2">The sequence shown here is derived from an EMBL/GenBank/DDBJ whole genome shotgun (WGS) entry which is preliminary data.</text>
</comment>
<dbReference type="Proteomes" id="UP000421425">
    <property type="component" value="Unassembled WGS sequence"/>
</dbReference>
<reference evidence="2 9" key="3">
    <citation type="submission" date="2019-10" db="EMBL/GenBank/DDBJ databases">
        <authorList>
            <consortium name="PulseNet: The National Subtyping Network for Foodborne Disease Surveillance"/>
            <person name="Tarr C.L."/>
            <person name="Trees E."/>
            <person name="Katz L.S."/>
            <person name="Carleton-Romer H.A."/>
            <person name="Stroika S."/>
            <person name="Kucerova Z."/>
            <person name="Roache K.F."/>
            <person name="Sabol A.L."/>
            <person name="Besser J."/>
            <person name="Gerner-Smidt P."/>
        </authorList>
    </citation>
    <scope>NUCLEOTIDE SEQUENCE [LARGE SCALE GENOMIC DNA]</scope>
    <source>
        <strain evidence="2 9">PNUSAC012091</strain>
    </source>
</reference>
<dbReference type="Pfam" id="PF14899">
    <property type="entry name" value="DUF4492"/>
    <property type="match status" value="1"/>
</dbReference>
<keyword evidence="1" id="KW-0812">Transmembrane</keyword>
<evidence type="ECO:0000313" key="7">
    <source>
        <dbReference type="Proteomes" id="UP000286791"/>
    </source>
</evidence>
<evidence type="ECO:0000313" key="2">
    <source>
        <dbReference type="EMBL" id="ECZ5738196.1"/>
    </source>
</evidence>
<feature type="transmembrane region" description="Helical" evidence="1">
    <location>
        <begin position="41"/>
        <end position="61"/>
    </location>
</feature>
<reference evidence="7 8" key="2">
    <citation type="journal article" date="2019" name="Appl. Environ. Microbiol.">
        <title>Population genetics and characterization of Campylobacter jejuni isolates in western jackdaws and game birds in Finland.</title>
        <authorList>
            <person name="Kovanen S."/>
            <person name="Rossi M."/>
            <person name="Pohja-Mykra M."/>
            <person name="Nieminen T."/>
            <person name="Raunio-Saarnisto M."/>
            <person name="Sauvala M."/>
            <person name="Fredriksson-Ahomaa M."/>
            <person name="Hanninen M.L."/>
            <person name="Kivisto R."/>
        </authorList>
    </citation>
    <scope>NUCLEOTIDE SEQUENCE [LARGE SCALE GENOMIC DNA]</scope>
    <source>
        <strain evidence="5 7">CB304</strain>
        <strain evidence="4 8">CB313</strain>
    </source>
</reference>
<dbReference type="Proteomes" id="UP000286791">
    <property type="component" value="Unassembled WGS sequence"/>
</dbReference>
<dbReference type="Proteomes" id="UP000194235">
    <property type="component" value="Unassembled WGS sequence"/>
</dbReference>
<evidence type="ECO:0000313" key="5">
    <source>
        <dbReference type="EMBL" id="RTJ98756.1"/>
    </source>
</evidence>
<dbReference type="EMBL" id="AALHBX010000009">
    <property type="protein sequence ID" value="ECZ5738196.1"/>
    <property type="molecule type" value="Genomic_DNA"/>
</dbReference>
<sequence length="89" mass="10783">MFYFVVFKGRIYMHLKHLYFSISQIFNFYKEGFKNLTLGKTLWKIIFIKLFVMFVILKLFVFDVNFNSIFKSDKEKSTFVLKNLTLEGK</sequence>
<evidence type="ECO:0000256" key="1">
    <source>
        <dbReference type="SAM" id="Phobius"/>
    </source>
</evidence>
<dbReference type="EMBL" id="PRBV01000006">
    <property type="protein sequence ID" value="RTJ79481.1"/>
    <property type="molecule type" value="Genomic_DNA"/>
</dbReference>
<evidence type="ECO:0000313" key="6">
    <source>
        <dbReference type="Proteomes" id="UP000194235"/>
    </source>
</evidence>
<accession>A0A1Y2P4P7</accession>